<evidence type="ECO:0000313" key="2">
    <source>
        <dbReference type="EMBL" id="GAG49629.1"/>
    </source>
</evidence>
<name>X0Y1B2_9ZZZZ</name>
<evidence type="ECO:0000256" key="1">
    <source>
        <dbReference type="SAM" id="Phobius"/>
    </source>
</evidence>
<proteinExistence type="predicted"/>
<keyword evidence="1" id="KW-1133">Transmembrane helix</keyword>
<sequence>TVRAEKTKVRTVIRILTFFSVRVIVLNLPLLWGTIISEKYFLAINFSLNYHEKKF</sequence>
<keyword evidence="1" id="KW-0472">Membrane</keyword>
<reference evidence="2" key="1">
    <citation type="journal article" date="2014" name="Front. Microbiol.">
        <title>High frequency of phylogenetically diverse reductive dehalogenase-homologous genes in deep subseafloor sedimentary metagenomes.</title>
        <authorList>
            <person name="Kawai M."/>
            <person name="Futagami T."/>
            <person name="Toyoda A."/>
            <person name="Takaki Y."/>
            <person name="Nishi S."/>
            <person name="Hori S."/>
            <person name="Arai W."/>
            <person name="Tsubouchi T."/>
            <person name="Morono Y."/>
            <person name="Uchiyama I."/>
            <person name="Ito T."/>
            <person name="Fujiyama A."/>
            <person name="Inagaki F."/>
            <person name="Takami H."/>
        </authorList>
    </citation>
    <scope>NUCLEOTIDE SEQUENCE</scope>
    <source>
        <strain evidence="2">Expedition CK06-06</strain>
    </source>
</reference>
<feature type="non-terminal residue" evidence="2">
    <location>
        <position position="1"/>
    </location>
</feature>
<feature type="transmembrane region" description="Helical" evidence="1">
    <location>
        <begin position="12"/>
        <end position="32"/>
    </location>
</feature>
<gene>
    <name evidence="2" type="ORF">S01H1_75472</name>
</gene>
<dbReference type="EMBL" id="BARS01050572">
    <property type="protein sequence ID" value="GAG49629.1"/>
    <property type="molecule type" value="Genomic_DNA"/>
</dbReference>
<keyword evidence="1" id="KW-0812">Transmembrane</keyword>
<accession>X0Y1B2</accession>
<protein>
    <submittedName>
        <fullName evidence="2">Uncharacterized protein</fullName>
    </submittedName>
</protein>
<organism evidence="2">
    <name type="scientific">marine sediment metagenome</name>
    <dbReference type="NCBI Taxonomy" id="412755"/>
    <lineage>
        <taxon>unclassified sequences</taxon>
        <taxon>metagenomes</taxon>
        <taxon>ecological metagenomes</taxon>
    </lineage>
</organism>
<dbReference type="AlphaFoldDB" id="X0Y1B2"/>
<comment type="caution">
    <text evidence="2">The sequence shown here is derived from an EMBL/GenBank/DDBJ whole genome shotgun (WGS) entry which is preliminary data.</text>
</comment>